<comment type="subcellular location">
    <subcellularLocation>
        <location evidence="1">Cell membrane</location>
        <topology evidence="1">Multi-pass membrane protein</topology>
    </subcellularLocation>
</comment>
<dbReference type="PANTHER" id="PTHR24221">
    <property type="entry name" value="ATP-BINDING CASSETTE SUB-FAMILY B"/>
    <property type="match status" value="1"/>
</dbReference>
<dbReference type="InterPro" id="IPR003593">
    <property type="entry name" value="AAA+_ATPase"/>
</dbReference>
<feature type="transmembrane region" description="Helical" evidence="8">
    <location>
        <begin position="272"/>
        <end position="289"/>
    </location>
</feature>
<dbReference type="EMBL" id="AXCW01000303">
    <property type="protein sequence ID" value="EYR62191.1"/>
    <property type="molecule type" value="Genomic_DNA"/>
</dbReference>
<feature type="transmembrane region" description="Helical" evidence="8">
    <location>
        <begin position="166"/>
        <end position="187"/>
    </location>
</feature>
<keyword evidence="12" id="KW-1185">Reference proteome</keyword>
<keyword evidence="6 8" id="KW-0472">Membrane</keyword>
<dbReference type="GO" id="GO:0045454">
    <property type="term" value="P:cell redox homeostasis"/>
    <property type="evidence" value="ECO:0007669"/>
    <property type="project" value="InterPro"/>
</dbReference>
<feature type="transmembrane region" description="Helical" evidence="8">
    <location>
        <begin position="816"/>
        <end position="836"/>
    </location>
</feature>
<dbReference type="InterPro" id="IPR017871">
    <property type="entry name" value="ABC_transporter-like_CS"/>
</dbReference>
<feature type="region of interest" description="Disordered" evidence="7">
    <location>
        <begin position="322"/>
        <end position="344"/>
    </location>
</feature>
<keyword evidence="4" id="KW-0067">ATP-binding</keyword>
<feature type="region of interest" description="Disordered" evidence="7">
    <location>
        <begin position="1099"/>
        <end position="1122"/>
    </location>
</feature>
<feature type="transmembrane region" description="Helical" evidence="8">
    <location>
        <begin position="593"/>
        <end position="621"/>
    </location>
</feature>
<keyword evidence="2 8" id="KW-0812">Transmembrane</keyword>
<evidence type="ECO:0000256" key="3">
    <source>
        <dbReference type="ARBA" id="ARBA00022741"/>
    </source>
</evidence>
<dbReference type="InterPro" id="IPR014223">
    <property type="entry name" value="ABC_CydC/D"/>
</dbReference>
<dbReference type="PROSITE" id="PS50893">
    <property type="entry name" value="ABC_TRANSPORTER_2"/>
    <property type="match status" value="2"/>
</dbReference>
<dbReference type="SMART" id="SM00382">
    <property type="entry name" value="AAA"/>
    <property type="match status" value="2"/>
</dbReference>
<feature type="transmembrane region" description="Helical" evidence="8">
    <location>
        <begin position="242"/>
        <end position="266"/>
    </location>
</feature>
<dbReference type="GO" id="GO:0140359">
    <property type="term" value="F:ABC-type transporter activity"/>
    <property type="evidence" value="ECO:0007669"/>
    <property type="project" value="InterPro"/>
</dbReference>
<dbReference type="GO" id="GO:0005524">
    <property type="term" value="F:ATP binding"/>
    <property type="evidence" value="ECO:0007669"/>
    <property type="project" value="UniProtKB-KW"/>
</dbReference>
<evidence type="ECO:0000313" key="12">
    <source>
        <dbReference type="Proteomes" id="UP000019753"/>
    </source>
</evidence>
<sequence>MSAAPSRGGGGPGPVDLRLLRLAAPVRGALAALVGVAVAQALTTVAVALTLTWLVVALVEGARWEQALLVLSAALVVRTGLAFAQPRVAQRVSGAAVAGARAVGLEALTRDPGAAVRAGGDPAAVLSTGLDPLRPWFAAYLPALVVAGVLPPVVVALLVLVDWPSATTVLLTVPLVPLFAALVGWATRRGADQQYARGGRLAGHFLDVVRGLVTLRLYDRAERQVEQVRRSSRAYARATTRVLGVAFLSSTALDLVATVSVGIVAVGAGVRLAGGEMALWPALAAIMLAPEAYRPLREAGAQFHESAQASAVMDRLDAMAGAGAGTARHEDGEGEAGSAAGAQGASVRFTGRRRPVVLPDVTVQAGELVAIVGRSGSGKTTLLRLMAGHGTPDRGRVWARGALHVPQRPQLPPARTVREALDTGDERAAEVLAALGLGEVALGTPLGDDGAGLSTGQRHRLALARALVLAEDARAAGEDVALLLDEPTAHLDAGAEQAVLRRLRDAAARGVAVLVATHREPVSRAADRTVRVEQAGLPGWAPGATPEDAGSGEAAAPHDDGTGPDLPVAPGTTEDSGLLAGVRRQWSAMGVRARFAVAAVAGAASLLSGIGLTVAASWMIVRASAQPPILTLSLAVVAVRGFAIGRPLFRYLERLASHDAGLSLLAGWRGDVVAALIPQVPGPLTARRGTLLLRVVEDVDTRLDGRVRGAVPIAAALTALAVVTAGLAWLHPVALLPWAPAVVTAGVLAPWAVLRADRHHGPVLESTGEALHDAVVTAVEGAEGLDRAVRRELAAREQAAEAARAQDARTDGLGRAVAEVGAAVAVVGAALAAALVPRSDLGPEEVAVLVLGAVATGEVLLGLLPAARARDRGASAAHRLAALGAVAGASAATSSGGAGASGTRQSDDCEGVIVAGLHAGWGGPPVLDGVDLTVAPAQVREITWPSGGGKSTLAAVLVGLRAPAAGRVLVCGRKPADARREGLVALAGDADHVFATTLRENLRLARPDAPDDALVRALHDAHLGGWFAGLEDGLDTWLSGATISGGERRRLVLARALLRDPAVLVLDEPTAGLADADADALLKALRDRVHDRRSPRALLVMHHRGRAARPPTTDIEDVGEPP</sequence>
<evidence type="ECO:0000256" key="6">
    <source>
        <dbReference type="ARBA" id="ARBA00023136"/>
    </source>
</evidence>
<dbReference type="SUPFAM" id="SSF90123">
    <property type="entry name" value="ABC transporter transmembrane region"/>
    <property type="match status" value="2"/>
</dbReference>
<dbReference type="Proteomes" id="UP000019753">
    <property type="component" value="Unassembled WGS sequence"/>
</dbReference>
<evidence type="ECO:0000313" key="11">
    <source>
        <dbReference type="EMBL" id="EYR62191.1"/>
    </source>
</evidence>
<feature type="domain" description="ABC transporter" evidence="9">
    <location>
        <begin position="912"/>
        <end position="1121"/>
    </location>
</feature>
<dbReference type="AlphaFoldDB" id="A0A021VLZ5"/>
<dbReference type="Pfam" id="PF00005">
    <property type="entry name" value="ABC_tran"/>
    <property type="match status" value="2"/>
</dbReference>
<dbReference type="SUPFAM" id="SSF52540">
    <property type="entry name" value="P-loop containing nucleoside triphosphate hydrolases"/>
    <property type="match status" value="2"/>
</dbReference>
<dbReference type="InterPro" id="IPR039421">
    <property type="entry name" value="Type_1_exporter"/>
</dbReference>
<dbReference type="PANTHER" id="PTHR24221:SF590">
    <property type="entry name" value="COMPONENT LINKED WITH THE ASSEMBLY OF CYTOCHROME' TRANSPORT TRANSMEMBRANE ATP-BINDING PROTEIN ABC TRANSPORTER CYDD-RELATED"/>
    <property type="match status" value="1"/>
</dbReference>
<feature type="transmembrane region" description="Helical" evidence="8">
    <location>
        <begin position="627"/>
        <end position="645"/>
    </location>
</feature>
<feature type="domain" description="ABC transporter" evidence="9">
    <location>
        <begin position="340"/>
        <end position="559"/>
    </location>
</feature>
<protein>
    <submittedName>
        <fullName evidence="11">ABC transporter permease</fullName>
    </submittedName>
</protein>
<dbReference type="Pfam" id="PF00664">
    <property type="entry name" value="ABC_membrane"/>
    <property type="match status" value="1"/>
</dbReference>
<dbReference type="InterPro" id="IPR011527">
    <property type="entry name" value="ABC1_TM_dom"/>
</dbReference>
<keyword evidence="5 8" id="KW-1133">Transmembrane helix</keyword>
<dbReference type="OrthoDB" id="9806127at2"/>
<proteinExistence type="predicted"/>
<evidence type="ECO:0000256" key="1">
    <source>
        <dbReference type="ARBA" id="ARBA00004651"/>
    </source>
</evidence>
<dbReference type="GO" id="GO:0016887">
    <property type="term" value="F:ATP hydrolysis activity"/>
    <property type="evidence" value="ECO:0007669"/>
    <property type="project" value="InterPro"/>
</dbReference>
<evidence type="ECO:0000256" key="5">
    <source>
        <dbReference type="ARBA" id="ARBA00022989"/>
    </source>
</evidence>
<feature type="transmembrane region" description="Helical" evidence="8">
    <location>
        <begin position="710"/>
        <end position="729"/>
    </location>
</feature>
<gene>
    <name evidence="11" type="ORF">N866_10980</name>
</gene>
<feature type="region of interest" description="Disordered" evidence="7">
    <location>
        <begin position="537"/>
        <end position="576"/>
    </location>
</feature>
<feature type="transmembrane region" description="Helical" evidence="8">
    <location>
        <begin position="735"/>
        <end position="754"/>
    </location>
</feature>
<feature type="domain" description="ABC transmembrane type-1" evidence="10">
    <location>
        <begin position="31"/>
        <end position="308"/>
    </location>
</feature>
<dbReference type="NCBIfam" id="TIGR02868">
    <property type="entry name" value="CydC"/>
    <property type="match status" value="1"/>
</dbReference>
<evidence type="ECO:0000256" key="2">
    <source>
        <dbReference type="ARBA" id="ARBA00022692"/>
    </source>
</evidence>
<organism evidence="11 12">
    <name type="scientific">Actinotalea ferrariae CF5-4</name>
    <dbReference type="NCBI Taxonomy" id="948458"/>
    <lineage>
        <taxon>Bacteria</taxon>
        <taxon>Bacillati</taxon>
        <taxon>Actinomycetota</taxon>
        <taxon>Actinomycetes</taxon>
        <taxon>Micrococcales</taxon>
        <taxon>Cellulomonadaceae</taxon>
        <taxon>Actinotalea</taxon>
    </lineage>
</organism>
<evidence type="ECO:0000256" key="4">
    <source>
        <dbReference type="ARBA" id="ARBA00022840"/>
    </source>
</evidence>
<dbReference type="Gene3D" id="1.20.1560.10">
    <property type="entry name" value="ABC transporter type 1, transmembrane domain"/>
    <property type="match status" value="2"/>
</dbReference>
<dbReference type="InterPro" id="IPR027417">
    <property type="entry name" value="P-loop_NTPase"/>
</dbReference>
<evidence type="ECO:0000259" key="10">
    <source>
        <dbReference type="PROSITE" id="PS50929"/>
    </source>
</evidence>
<dbReference type="PROSITE" id="PS00211">
    <property type="entry name" value="ABC_TRANSPORTER_1"/>
    <property type="match status" value="1"/>
</dbReference>
<dbReference type="InterPro" id="IPR036640">
    <property type="entry name" value="ABC1_TM_sf"/>
</dbReference>
<dbReference type="GO" id="GO:0034775">
    <property type="term" value="P:glutathione transmembrane transport"/>
    <property type="evidence" value="ECO:0007669"/>
    <property type="project" value="InterPro"/>
</dbReference>
<evidence type="ECO:0000256" key="8">
    <source>
        <dbReference type="SAM" id="Phobius"/>
    </source>
</evidence>
<reference evidence="11 12" key="1">
    <citation type="submission" date="2014-01" db="EMBL/GenBank/DDBJ databases">
        <title>Actinotalea ferrariae CF5-4.</title>
        <authorList>
            <person name="Chen F."/>
            <person name="Li Y."/>
            <person name="Wang G."/>
        </authorList>
    </citation>
    <scope>NUCLEOTIDE SEQUENCE [LARGE SCALE GENOMIC DNA]</scope>
    <source>
        <strain evidence="11 12">CF5-4</strain>
    </source>
</reference>
<comment type="caution">
    <text evidence="11">The sequence shown here is derived from an EMBL/GenBank/DDBJ whole genome shotgun (WGS) entry which is preliminary data.</text>
</comment>
<name>A0A021VLZ5_9CELL</name>
<dbReference type="CDD" id="cd18584">
    <property type="entry name" value="ABC_6TM_AarD_CydD"/>
    <property type="match status" value="1"/>
</dbReference>
<keyword evidence="3" id="KW-0547">Nucleotide-binding</keyword>
<feature type="transmembrane region" description="Helical" evidence="8">
    <location>
        <begin position="28"/>
        <end position="55"/>
    </location>
</feature>
<evidence type="ECO:0000259" key="9">
    <source>
        <dbReference type="PROSITE" id="PS50893"/>
    </source>
</evidence>
<accession>A0A021VLZ5</accession>
<feature type="transmembrane region" description="Helical" evidence="8">
    <location>
        <begin position="848"/>
        <end position="867"/>
    </location>
</feature>
<dbReference type="RefSeq" id="WP_081802754.1">
    <property type="nucleotide sequence ID" value="NZ_AXCW01000303.1"/>
</dbReference>
<dbReference type="PROSITE" id="PS50929">
    <property type="entry name" value="ABC_TM1F"/>
    <property type="match status" value="1"/>
</dbReference>
<dbReference type="InterPro" id="IPR003439">
    <property type="entry name" value="ABC_transporter-like_ATP-bd"/>
</dbReference>
<dbReference type="Gene3D" id="3.40.50.300">
    <property type="entry name" value="P-loop containing nucleotide triphosphate hydrolases"/>
    <property type="match status" value="2"/>
</dbReference>
<dbReference type="GO" id="GO:0005886">
    <property type="term" value="C:plasma membrane"/>
    <property type="evidence" value="ECO:0007669"/>
    <property type="project" value="UniProtKB-SubCell"/>
</dbReference>
<feature type="transmembrane region" description="Helical" evidence="8">
    <location>
        <begin position="137"/>
        <end position="160"/>
    </location>
</feature>
<evidence type="ECO:0000256" key="7">
    <source>
        <dbReference type="SAM" id="MobiDB-lite"/>
    </source>
</evidence>